<keyword evidence="4" id="KW-1185">Reference proteome</keyword>
<dbReference type="InterPro" id="IPR008271">
    <property type="entry name" value="Ser/Thr_kinase_AS"/>
</dbReference>
<dbReference type="RefSeq" id="XP_009494099.1">
    <property type="nucleotide sequence ID" value="XM_009495824.1"/>
</dbReference>
<evidence type="ECO:0000256" key="1">
    <source>
        <dbReference type="SAM" id="Phobius"/>
    </source>
</evidence>
<dbReference type="CDD" id="cd00064">
    <property type="entry name" value="FU"/>
    <property type="match status" value="2"/>
</dbReference>
<dbReference type="Gene3D" id="2.10.220.10">
    <property type="entry name" value="Hormone Receptor, Insulin-like Growth Factor Receptor 1, Chain A, domain 2"/>
    <property type="match status" value="4"/>
</dbReference>
<reference evidence="3" key="1">
    <citation type="submission" date="2013-04" db="EMBL/GenBank/DDBJ databases">
        <title>The Genome Sequence of Fonticula alba ATCC 38817.</title>
        <authorList>
            <consortium name="The Broad Institute Genomics Platform"/>
            <person name="Russ C."/>
            <person name="Cuomo C."/>
            <person name="Burger G."/>
            <person name="Gray M.W."/>
            <person name="Holland P.W.H."/>
            <person name="King N."/>
            <person name="Lang F.B.F."/>
            <person name="Roger A.J."/>
            <person name="Ruiz-Trillo I."/>
            <person name="Brown M."/>
            <person name="Walker B."/>
            <person name="Young S."/>
            <person name="Zeng Q."/>
            <person name="Gargeya S."/>
            <person name="Fitzgerald M."/>
            <person name="Haas B."/>
            <person name="Abouelleil A."/>
            <person name="Allen A.W."/>
            <person name="Alvarado L."/>
            <person name="Arachchi H.M."/>
            <person name="Berlin A.M."/>
            <person name="Chapman S.B."/>
            <person name="Gainer-Dewar J."/>
            <person name="Goldberg J."/>
            <person name="Griggs A."/>
            <person name="Gujja S."/>
            <person name="Hansen M."/>
            <person name="Howarth C."/>
            <person name="Imamovic A."/>
            <person name="Ireland A."/>
            <person name="Larimer J."/>
            <person name="McCowan C."/>
            <person name="Murphy C."/>
            <person name="Pearson M."/>
            <person name="Poon T.W."/>
            <person name="Priest M."/>
            <person name="Roberts A."/>
            <person name="Saif S."/>
            <person name="Shea T."/>
            <person name="Sisk P."/>
            <person name="Sykes S."/>
            <person name="Wortman J."/>
            <person name="Nusbaum C."/>
            <person name="Birren B."/>
        </authorList>
    </citation>
    <scope>NUCLEOTIDE SEQUENCE [LARGE SCALE GENOMIC DNA]</scope>
    <source>
        <strain evidence="3">ATCC 38817</strain>
    </source>
</reference>
<dbReference type="PROSITE" id="PS00108">
    <property type="entry name" value="PROTEIN_KINASE_ST"/>
    <property type="match status" value="1"/>
</dbReference>
<dbReference type="PROSITE" id="PS50011">
    <property type="entry name" value="PROTEIN_KINASE_DOM"/>
    <property type="match status" value="1"/>
</dbReference>
<keyword evidence="1" id="KW-1133">Transmembrane helix</keyword>
<dbReference type="Gene3D" id="1.10.510.10">
    <property type="entry name" value="Transferase(Phosphotransferase) domain 1"/>
    <property type="match status" value="2"/>
</dbReference>
<dbReference type="SMART" id="SM00220">
    <property type="entry name" value="S_TKc"/>
    <property type="match status" value="1"/>
</dbReference>
<dbReference type="Proteomes" id="UP000030693">
    <property type="component" value="Unassembled WGS sequence"/>
</dbReference>
<keyword evidence="3" id="KW-0808">Transferase</keyword>
<sequence length="736" mass="76673">MWAGQCVAACPAGAFRLPGENACAGCDAQCASCANGQSTGCTGCPSGGLLLPSTPASSTGRCMASCPERHFAQADHPSGPRCVPCHASCASCAGPGANQCLGCPEGALLHQDHCRADCPPGFFGCHPARQCRACPDGCTACEPFDGTSCASVCTACEDGRFLTAEGRCEVSCPAGQFRQPGGQLCGPCHAGCRTCEASAERCTSCPAAGWLDYESRVCLQAGCPAVFAAVTRPADPAGPGPDRVCLPCPEHCEACTGAADAELPAGVPACRLPAADGPLSCTLVAGCDRCVSGRLLHREPGAPARCVLECPPGFFADQEAAVSAIPACMACPAGCLACLGPLKTECTEWSGLSPKSRLAIGLGVGLGLLSLLLLILVALALIYFSRRRKASPMAPKGDDDVDATVLNTILELSLPGSIMVNIGADFMPLTDSGDLGAGTQATVTTQMTLFQNEVALMWLLRDVPNVVRLYGYSDAPPAIVMECYQTDLSTLLQSEIPLDTCQLLGIACQWASGLEAMHAQGIAHCDLKPGNVFVMQRPDGTWHAALGDLGTSRNLSEERSNALTSAIPSLNALTARYAAPEIGRAHGTWHAALGDLGTSRNLSEERSNALTSAIPSLNALTARYAAPEVFMAFNRKQALPKEACLPADMYSAALLLWETLARQSPWEGLGFEEILANSVGGARPDIQEAISPERNPTLQASPIVDLIQLAWDSNLHTRPMAAVFRQKISMALAMHG</sequence>
<dbReference type="GO" id="GO:0004674">
    <property type="term" value="F:protein serine/threonine kinase activity"/>
    <property type="evidence" value="ECO:0007669"/>
    <property type="project" value="UniProtKB-KW"/>
</dbReference>
<keyword evidence="1" id="KW-0812">Transmembrane</keyword>
<dbReference type="AlphaFoldDB" id="A0A058ZAL4"/>
<protein>
    <submittedName>
        <fullName evidence="3">Serine/threonine protein kinase</fullName>
    </submittedName>
</protein>
<feature type="transmembrane region" description="Helical" evidence="1">
    <location>
        <begin position="358"/>
        <end position="384"/>
    </location>
</feature>
<dbReference type="SUPFAM" id="SSF57184">
    <property type="entry name" value="Growth factor receptor domain"/>
    <property type="match status" value="3"/>
</dbReference>
<dbReference type="EMBL" id="KB932203">
    <property type="protein sequence ID" value="KCV70976.1"/>
    <property type="molecule type" value="Genomic_DNA"/>
</dbReference>
<dbReference type="PANTHER" id="PTHR45756">
    <property type="entry name" value="PALMITOYLTRANSFERASE"/>
    <property type="match status" value="1"/>
</dbReference>
<dbReference type="InterPro" id="IPR053215">
    <property type="entry name" value="TKL_Ser/Thr_kinase"/>
</dbReference>
<organism evidence="3">
    <name type="scientific">Fonticula alba</name>
    <name type="common">Slime mold</name>
    <dbReference type="NCBI Taxonomy" id="691883"/>
    <lineage>
        <taxon>Eukaryota</taxon>
        <taxon>Rotosphaerida</taxon>
        <taxon>Fonticulaceae</taxon>
        <taxon>Fonticula</taxon>
    </lineage>
</organism>
<accession>A0A058ZAL4</accession>
<dbReference type="InterPro" id="IPR009030">
    <property type="entry name" value="Growth_fac_rcpt_cys_sf"/>
</dbReference>
<evidence type="ECO:0000313" key="4">
    <source>
        <dbReference type="Proteomes" id="UP000030693"/>
    </source>
</evidence>
<dbReference type="PANTHER" id="PTHR45756:SF1">
    <property type="entry name" value="PROTEIN KINASE DOMAIN CONTAINING PROTEIN"/>
    <property type="match status" value="1"/>
</dbReference>
<keyword evidence="1" id="KW-0472">Membrane</keyword>
<evidence type="ECO:0000259" key="2">
    <source>
        <dbReference type="PROSITE" id="PS50011"/>
    </source>
</evidence>
<name>A0A058ZAL4_FONAL</name>
<dbReference type="OrthoDB" id="4062651at2759"/>
<proteinExistence type="predicted"/>
<dbReference type="GO" id="GO:0005524">
    <property type="term" value="F:ATP binding"/>
    <property type="evidence" value="ECO:0007669"/>
    <property type="project" value="InterPro"/>
</dbReference>
<dbReference type="InterPro" id="IPR006212">
    <property type="entry name" value="Furin_repeat"/>
</dbReference>
<keyword evidence="3" id="KW-0723">Serine/threonine-protein kinase</keyword>
<keyword evidence="3" id="KW-0418">Kinase</keyword>
<feature type="domain" description="Protein kinase" evidence="2">
    <location>
        <begin position="358"/>
        <end position="736"/>
    </location>
</feature>
<dbReference type="Pfam" id="PF00069">
    <property type="entry name" value="Pkinase"/>
    <property type="match status" value="1"/>
</dbReference>
<dbReference type="GeneID" id="20526648"/>
<dbReference type="InterPro" id="IPR011009">
    <property type="entry name" value="Kinase-like_dom_sf"/>
</dbReference>
<evidence type="ECO:0000313" key="3">
    <source>
        <dbReference type="EMBL" id="KCV70976.1"/>
    </source>
</evidence>
<dbReference type="SUPFAM" id="SSF56112">
    <property type="entry name" value="Protein kinase-like (PK-like)"/>
    <property type="match status" value="2"/>
</dbReference>
<gene>
    <name evidence="3" type="ORF">H696_01923</name>
</gene>
<dbReference type="eggNOG" id="KOG3525">
    <property type="taxonomic scope" value="Eukaryota"/>
</dbReference>
<dbReference type="InterPro" id="IPR000719">
    <property type="entry name" value="Prot_kinase_dom"/>
</dbReference>
<dbReference type="SMART" id="SM00261">
    <property type="entry name" value="FU"/>
    <property type="match status" value="5"/>
</dbReference>